<reference evidence="3" key="1">
    <citation type="submission" date="2016-10" db="EMBL/GenBank/DDBJ databases">
        <authorList>
            <person name="Varghese N."/>
            <person name="Submissions S."/>
        </authorList>
    </citation>
    <scope>NUCLEOTIDE SEQUENCE [LARGE SCALE GENOMIC DNA]</scope>
    <source>
        <strain evidence="3">CBMB127</strain>
    </source>
</reference>
<gene>
    <name evidence="2" type="ORF">SAMN05192566_0882</name>
</gene>
<sequence>MKFLSILIALFSFMLTYNASAEEKSCAAELGKKQSQILVNWCINVSPATHPPCNSLNACNLITDEIKRGCEFLKNEKNPPYYCLLTYQNQSN</sequence>
<dbReference type="RefSeq" id="WP_176755214.1">
    <property type="nucleotide sequence ID" value="NZ_FNFX01000002.1"/>
</dbReference>
<accession>A0A1G9AYF2</accession>
<evidence type="ECO:0000256" key="1">
    <source>
        <dbReference type="SAM" id="SignalP"/>
    </source>
</evidence>
<dbReference type="Proteomes" id="UP000198629">
    <property type="component" value="Unassembled WGS sequence"/>
</dbReference>
<organism evidence="2 3">
    <name type="scientific">Methylophilus rhizosphaerae</name>
    <dbReference type="NCBI Taxonomy" id="492660"/>
    <lineage>
        <taxon>Bacteria</taxon>
        <taxon>Pseudomonadati</taxon>
        <taxon>Pseudomonadota</taxon>
        <taxon>Betaproteobacteria</taxon>
        <taxon>Nitrosomonadales</taxon>
        <taxon>Methylophilaceae</taxon>
        <taxon>Methylophilus</taxon>
    </lineage>
</organism>
<feature type="chain" id="PRO_5011730175" description="Cysteine rich repeat-containing protein" evidence="1">
    <location>
        <begin position="22"/>
        <end position="92"/>
    </location>
</feature>
<proteinExistence type="predicted"/>
<dbReference type="EMBL" id="FNFX01000002">
    <property type="protein sequence ID" value="SDK32228.1"/>
    <property type="molecule type" value="Genomic_DNA"/>
</dbReference>
<evidence type="ECO:0000313" key="2">
    <source>
        <dbReference type="EMBL" id="SDK32228.1"/>
    </source>
</evidence>
<protein>
    <recommendedName>
        <fullName evidence="4">Cysteine rich repeat-containing protein</fullName>
    </recommendedName>
</protein>
<evidence type="ECO:0000313" key="3">
    <source>
        <dbReference type="Proteomes" id="UP000198629"/>
    </source>
</evidence>
<dbReference type="AlphaFoldDB" id="A0A1G9AYF2"/>
<feature type="signal peptide" evidence="1">
    <location>
        <begin position="1"/>
        <end position="21"/>
    </location>
</feature>
<keyword evidence="3" id="KW-1185">Reference proteome</keyword>
<keyword evidence="1" id="KW-0732">Signal</keyword>
<name>A0A1G9AYF2_9PROT</name>
<evidence type="ECO:0008006" key="4">
    <source>
        <dbReference type="Google" id="ProtNLM"/>
    </source>
</evidence>